<dbReference type="PIRSF" id="PIRSF016661">
    <property type="entry name" value="BioY"/>
    <property type="match status" value="1"/>
</dbReference>
<protein>
    <recommendedName>
        <fullName evidence="2">Biotin transporter</fullName>
    </recommendedName>
</protein>
<dbReference type="AlphaFoldDB" id="A0A1H0VKT2"/>
<dbReference type="GO" id="GO:0015225">
    <property type="term" value="F:biotin transmembrane transporter activity"/>
    <property type="evidence" value="ECO:0007669"/>
    <property type="project" value="UniProtKB-UniRule"/>
</dbReference>
<accession>A0A1H0VKT2</accession>
<keyword evidence="2 3" id="KW-0472">Membrane</keyword>
<keyword evidence="3" id="KW-0812">Transmembrane</keyword>
<name>A0A1H0VKT2_SELRU</name>
<proteinExistence type="inferred from homology"/>
<keyword evidence="2" id="KW-0813">Transport</keyword>
<dbReference type="RefSeq" id="WP_074573655.1">
    <property type="nucleotide sequence ID" value="NZ_FNJQ01000059.1"/>
</dbReference>
<dbReference type="PANTHER" id="PTHR34295:SF1">
    <property type="entry name" value="BIOTIN TRANSPORTER BIOY"/>
    <property type="match status" value="1"/>
</dbReference>
<feature type="transmembrane region" description="Helical" evidence="3">
    <location>
        <begin position="9"/>
        <end position="27"/>
    </location>
</feature>
<evidence type="ECO:0000256" key="2">
    <source>
        <dbReference type="PIRNR" id="PIRNR016661"/>
    </source>
</evidence>
<dbReference type="PANTHER" id="PTHR34295">
    <property type="entry name" value="BIOTIN TRANSPORTER BIOY"/>
    <property type="match status" value="1"/>
</dbReference>
<gene>
    <name evidence="4" type="ORF">SAMN05216366_15911</name>
</gene>
<feature type="transmembrane region" description="Helical" evidence="3">
    <location>
        <begin position="85"/>
        <end position="102"/>
    </location>
</feature>
<feature type="transmembrane region" description="Helical" evidence="3">
    <location>
        <begin position="146"/>
        <end position="169"/>
    </location>
</feature>
<keyword evidence="2" id="KW-1003">Cell membrane</keyword>
<feature type="transmembrane region" description="Helical" evidence="3">
    <location>
        <begin position="57"/>
        <end position="79"/>
    </location>
</feature>
<dbReference type="Proteomes" id="UP000182412">
    <property type="component" value="Unassembled WGS sequence"/>
</dbReference>
<comment type="similarity">
    <text evidence="1 2">Belongs to the BioY family.</text>
</comment>
<evidence type="ECO:0000313" key="5">
    <source>
        <dbReference type="Proteomes" id="UP000182412"/>
    </source>
</evidence>
<sequence length="196" mass="21216">MKHLTVREIVLCGLFIALITTGTFIRIPVGTDVYTLQFLFTLLAGLVLGARLGAVAVTAYVLLGLLGVPVFASGGGPAYVLQPTFGYLLSFILQAWFGGYYARRGTTVSYGRLVLANVGGMVIVYMIGIAWFYLVSNYVIVAPIPLWTAIFYCGILQAPPDFLLCLVAAGVGLRCYRSGVWIVEEKHTALHKEVCA</sequence>
<reference evidence="4 5" key="1">
    <citation type="submission" date="2016-10" db="EMBL/GenBank/DDBJ databases">
        <authorList>
            <person name="de Groot N.N."/>
        </authorList>
    </citation>
    <scope>NUCLEOTIDE SEQUENCE [LARGE SCALE GENOMIC DNA]</scope>
    <source>
        <strain evidence="4 5">S137</strain>
    </source>
</reference>
<evidence type="ECO:0000256" key="3">
    <source>
        <dbReference type="SAM" id="Phobius"/>
    </source>
</evidence>
<dbReference type="GO" id="GO:0005886">
    <property type="term" value="C:plasma membrane"/>
    <property type="evidence" value="ECO:0007669"/>
    <property type="project" value="UniProtKB-SubCell"/>
</dbReference>
<dbReference type="Pfam" id="PF02632">
    <property type="entry name" value="BioY"/>
    <property type="match status" value="1"/>
</dbReference>
<feature type="transmembrane region" description="Helical" evidence="3">
    <location>
        <begin position="33"/>
        <end position="50"/>
    </location>
</feature>
<dbReference type="OrthoDB" id="9803495at2"/>
<keyword evidence="3" id="KW-1133">Transmembrane helix</keyword>
<dbReference type="Gene3D" id="1.10.1760.20">
    <property type="match status" value="1"/>
</dbReference>
<dbReference type="EMBL" id="FNJQ01000059">
    <property type="protein sequence ID" value="SDP78963.1"/>
    <property type="molecule type" value="Genomic_DNA"/>
</dbReference>
<feature type="transmembrane region" description="Helical" evidence="3">
    <location>
        <begin position="114"/>
        <end position="134"/>
    </location>
</feature>
<evidence type="ECO:0000313" key="4">
    <source>
        <dbReference type="EMBL" id="SDP78963.1"/>
    </source>
</evidence>
<dbReference type="InterPro" id="IPR003784">
    <property type="entry name" value="BioY"/>
</dbReference>
<organism evidence="4 5">
    <name type="scientific">Selenomonas ruminantium</name>
    <dbReference type="NCBI Taxonomy" id="971"/>
    <lineage>
        <taxon>Bacteria</taxon>
        <taxon>Bacillati</taxon>
        <taxon>Bacillota</taxon>
        <taxon>Negativicutes</taxon>
        <taxon>Selenomonadales</taxon>
        <taxon>Selenomonadaceae</taxon>
        <taxon>Selenomonas</taxon>
    </lineage>
</organism>
<evidence type="ECO:0000256" key="1">
    <source>
        <dbReference type="ARBA" id="ARBA00010692"/>
    </source>
</evidence>
<comment type="subcellular location">
    <subcellularLocation>
        <location evidence="2">Cell membrane</location>
        <topology evidence="2">Multi-pass membrane protein</topology>
    </subcellularLocation>
</comment>